<proteinExistence type="predicted"/>
<keyword evidence="4" id="KW-0808">Transferase</keyword>
<evidence type="ECO:0000259" key="9">
    <source>
        <dbReference type="Pfam" id="PF13231"/>
    </source>
</evidence>
<dbReference type="PANTHER" id="PTHR33908:SF11">
    <property type="entry name" value="MEMBRANE PROTEIN"/>
    <property type="match status" value="1"/>
</dbReference>
<dbReference type="EMBL" id="UOEU01000266">
    <property type="protein sequence ID" value="VAW31650.1"/>
    <property type="molecule type" value="Genomic_DNA"/>
</dbReference>
<evidence type="ECO:0000256" key="5">
    <source>
        <dbReference type="ARBA" id="ARBA00022692"/>
    </source>
</evidence>
<organism evidence="10">
    <name type="scientific">hydrothermal vent metagenome</name>
    <dbReference type="NCBI Taxonomy" id="652676"/>
    <lineage>
        <taxon>unclassified sequences</taxon>
        <taxon>metagenomes</taxon>
        <taxon>ecological metagenomes</taxon>
    </lineage>
</organism>
<evidence type="ECO:0000256" key="1">
    <source>
        <dbReference type="ARBA" id="ARBA00004651"/>
    </source>
</evidence>
<gene>
    <name evidence="10" type="ORF">MNBD_CHLOROFLEXI01-4049</name>
</gene>
<evidence type="ECO:0000256" key="7">
    <source>
        <dbReference type="ARBA" id="ARBA00023136"/>
    </source>
</evidence>
<keyword evidence="5 8" id="KW-0812">Transmembrane</keyword>
<evidence type="ECO:0000256" key="6">
    <source>
        <dbReference type="ARBA" id="ARBA00022989"/>
    </source>
</evidence>
<accession>A0A3B0URA1</accession>
<feature type="transmembrane region" description="Helical" evidence="8">
    <location>
        <begin position="164"/>
        <end position="182"/>
    </location>
</feature>
<feature type="transmembrane region" description="Helical" evidence="8">
    <location>
        <begin position="243"/>
        <end position="259"/>
    </location>
</feature>
<comment type="subcellular location">
    <subcellularLocation>
        <location evidence="1">Cell membrane</location>
        <topology evidence="1">Multi-pass membrane protein</topology>
    </subcellularLocation>
</comment>
<feature type="domain" description="Glycosyltransferase RgtA/B/C/D-like" evidence="9">
    <location>
        <begin position="166"/>
        <end position="290"/>
    </location>
</feature>
<protein>
    <recommendedName>
        <fullName evidence="9">Glycosyltransferase RgtA/B/C/D-like domain-containing protein</fullName>
    </recommendedName>
</protein>
<evidence type="ECO:0000256" key="3">
    <source>
        <dbReference type="ARBA" id="ARBA00022676"/>
    </source>
</evidence>
<dbReference type="PANTHER" id="PTHR33908">
    <property type="entry name" value="MANNOSYLTRANSFERASE YKCB-RELATED"/>
    <property type="match status" value="1"/>
</dbReference>
<feature type="transmembrane region" description="Helical" evidence="8">
    <location>
        <begin position="194"/>
        <end position="212"/>
    </location>
</feature>
<keyword evidence="6 8" id="KW-1133">Transmembrane helix</keyword>
<keyword evidence="2" id="KW-1003">Cell membrane</keyword>
<evidence type="ECO:0000256" key="4">
    <source>
        <dbReference type="ARBA" id="ARBA00022679"/>
    </source>
</evidence>
<dbReference type="GO" id="GO:0008610">
    <property type="term" value="P:lipid biosynthetic process"/>
    <property type="evidence" value="ECO:0007669"/>
    <property type="project" value="UniProtKB-ARBA"/>
</dbReference>
<feature type="transmembrane region" description="Helical" evidence="8">
    <location>
        <begin position="459"/>
        <end position="478"/>
    </location>
</feature>
<feature type="transmembrane region" description="Helical" evidence="8">
    <location>
        <begin position="265"/>
        <end position="282"/>
    </location>
</feature>
<feature type="transmembrane region" description="Helical" evidence="8">
    <location>
        <begin position="56"/>
        <end position="76"/>
    </location>
</feature>
<reference evidence="10" key="1">
    <citation type="submission" date="2018-06" db="EMBL/GenBank/DDBJ databases">
        <authorList>
            <person name="Zhirakovskaya E."/>
        </authorList>
    </citation>
    <scope>NUCLEOTIDE SEQUENCE</scope>
</reference>
<keyword evidence="7 8" id="KW-0472">Membrane</keyword>
<dbReference type="InterPro" id="IPR038731">
    <property type="entry name" value="RgtA/B/C-like"/>
</dbReference>
<feature type="transmembrane region" description="Helical" evidence="8">
    <location>
        <begin position="490"/>
        <end position="511"/>
    </location>
</feature>
<feature type="non-terminal residue" evidence="10">
    <location>
        <position position="810"/>
    </location>
</feature>
<evidence type="ECO:0000313" key="10">
    <source>
        <dbReference type="EMBL" id="VAW31650.1"/>
    </source>
</evidence>
<feature type="transmembrane region" description="Helical" evidence="8">
    <location>
        <begin position="218"/>
        <end position="236"/>
    </location>
</feature>
<name>A0A3B0URA1_9ZZZZ</name>
<dbReference type="Pfam" id="PF13231">
    <property type="entry name" value="PMT_2"/>
    <property type="match status" value="1"/>
</dbReference>
<feature type="transmembrane region" description="Helical" evidence="8">
    <location>
        <begin position="397"/>
        <end position="419"/>
    </location>
</feature>
<dbReference type="GO" id="GO:0005886">
    <property type="term" value="C:plasma membrane"/>
    <property type="evidence" value="ECO:0007669"/>
    <property type="project" value="UniProtKB-SubCell"/>
</dbReference>
<feature type="transmembrane region" description="Helical" evidence="8">
    <location>
        <begin position="428"/>
        <end position="447"/>
    </location>
</feature>
<dbReference type="InterPro" id="IPR050297">
    <property type="entry name" value="LipidA_mod_glycosyltrf_83"/>
</dbReference>
<dbReference type="GO" id="GO:0016763">
    <property type="term" value="F:pentosyltransferase activity"/>
    <property type="evidence" value="ECO:0007669"/>
    <property type="project" value="TreeGrafter"/>
</dbReference>
<keyword evidence="3" id="KW-0328">Glycosyltransferase</keyword>
<feature type="transmembrane region" description="Helical" evidence="8">
    <location>
        <begin position="303"/>
        <end position="321"/>
    </location>
</feature>
<evidence type="ECO:0000256" key="2">
    <source>
        <dbReference type="ARBA" id="ARBA00022475"/>
    </source>
</evidence>
<evidence type="ECO:0000256" key="8">
    <source>
        <dbReference type="SAM" id="Phobius"/>
    </source>
</evidence>
<dbReference type="AlphaFoldDB" id="A0A3B0URA1"/>
<sequence length="810" mass="90857">MTVIDENPSENLDENLQGIVPETACTELVEVAVPVPESTELSETPKRPFSWENFSFILLLLILIMAAYFRFVGLTWGDGFFLHPDESFLMDVASRLQPADNFLTYLRTSESPLNPYNVDKGFYVYGNFPMTFTRYFAEWATSACNNFSISCTQTYNSYFGLQQIGRFLSGLVDLGAVLFTFLIGRRLYNWKAGLLAAFFQATAVMAIQQSHFFTMDNWAAFFTTVGIYTAVRAAGFGDAKLKWQLRWWVLFGLSLGLAVASRINVAPLAIIINISAVVWLVRRGHTWRSLRQTRLGSLDFQRVFLGVLVAATVSMVVFRLAQPYAFADATIARNDIINQTGEEPGTLSVLLRSIIGFNPQWRDNLDEIQRLQSPDAVFPPALQWTDRDQLIFPFTNMILWGMGLTSGLLAWAGLLWALWRIVRAKPGWMVHAIPVAWSILYFLFMGTRWVKSIRYFLPIYPSLFLLGGWALAVIWQRANRSQQQKPLKRALAAGLVVLILVPSFLWANAFVQIYREPITRVAASEWMFANIPTAATLIYEADGQTKEVTLPLKGYDFQVGGNPLFLSAVLPEDGTITAVRLNKLFMPAEFSTGQQQPITLQAGFQNGNSQATNLTVTEEKESYTLPLPETAVPANTPQVITLELTAGSTVRAQTSLLMNEHWDGILPYDVNGRSAYGAHFTEVTGGQRPITNPDSEEKRQEMVSWLDEADYVVLSSQRAVWSLPRIPLTYPMTTRYFEALFNEELGFELVAEFHAPMQIGPLFISDVAGKVGWGKPPEIGWPPPGDLAAEEAFSVYDHPPVWIFAKTAAY</sequence>